<evidence type="ECO:0000259" key="9">
    <source>
        <dbReference type="PROSITE" id="PS50893"/>
    </source>
</evidence>
<comment type="similarity">
    <text evidence="2">Belongs to the ABC transporter superfamily. ABCA family. CPR flippase (TC 3.A.1.211) subfamily.</text>
</comment>
<feature type="transmembrane region" description="Helical" evidence="8">
    <location>
        <begin position="511"/>
        <end position="529"/>
    </location>
</feature>
<feature type="transmembrane region" description="Helical" evidence="8">
    <location>
        <begin position="12"/>
        <end position="32"/>
    </location>
</feature>
<dbReference type="PANTHER" id="PTHR19229">
    <property type="entry name" value="ATP-BINDING CASSETTE TRANSPORTER SUBFAMILY A ABCA"/>
    <property type="match status" value="1"/>
</dbReference>
<dbReference type="Pfam" id="PF00005">
    <property type="entry name" value="ABC_tran"/>
    <property type="match status" value="2"/>
</dbReference>
<feature type="transmembrane region" description="Helical" evidence="8">
    <location>
        <begin position="973"/>
        <end position="991"/>
    </location>
</feature>
<keyword evidence="11" id="KW-1185">Reference proteome</keyword>
<dbReference type="SUPFAM" id="SSF52540">
    <property type="entry name" value="P-loop containing nucleoside triphosphate hydrolases"/>
    <property type="match status" value="2"/>
</dbReference>
<evidence type="ECO:0000256" key="4">
    <source>
        <dbReference type="ARBA" id="ARBA00022741"/>
    </source>
</evidence>
<dbReference type="GO" id="GO:0006869">
    <property type="term" value="P:lipid transport"/>
    <property type="evidence" value="ECO:0000318"/>
    <property type="project" value="GO_Central"/>
</dbReference>
<name>A0A3Q7FSD6_SOLLC</name>
<dbReference type="InterPro" id="IPR003593">
    <property type="entry name" value="AAA+_ATPase"/>
</dbReference>
<dbReference type="InterPro" id="IPR017871">
    <property type="entry name" value="ABC_transporter-like_CS"/>
</dbReference>
<dbReference type="InterPro" id="IPR027417">
    <property type="entry name" value="P-loop_NTPase"/>
</dbReference>
<organism evidence="10">
    <name type="scientific">Solanum lycopersicum</name>
    <name type="common">Tomato</name>
    <name type="synonym">Lycopersicon esculentum</name>
    <dbReference type="NCBI Taxonomy" id="4081"/>
    <lineage>
        <taxon>Eukaryota</taxon>
        <taxon>Viridiplantae</taxon>
        <taxon>Streptophyta</taxon>
        <taxon>Embryophyta</taxon>
        <taxon>Tracheophyta</taxon>
        <taxon>Spermatophyta</taxon>
        <taxon>Magnoliopsida</taxon>
        <taxon>eudicotyledons</taxon>
        <taxon>Gunneridae</taxon>
        <taxon>Pentapetalae</taxon>
        <taxon>asterids</taxon>
        <taxon>lamiids</taxon>
        <taxon>Solanales</taxon>
        <taxon>Solanaceae</taxon>
        <taxon>Solanoideae</taxon>
        <taxon>Solaneae</taxon>
        <taxon>Solanum</taxon>
        <taxon>Solanum subgen. Lycopersicon</taxon>
    </lineage>
</organism>
<feature type="transmembrane region" description="Helical" evidence="8">
    <location>
        <begin position="402"/>
        <end position="423"/>
    </location>
</feature>
<accession>A0A3Q7FSD6</accession>
<dbReference type="InterPro" id="IPR003439">
    <property type="entry name" value="ABC_transporter-like_ATP-bd"/>
</dbReference>
<dbReference type="PaxDb" id="4081-Solyc03g113040.2.1"/>
<evidence type="ECO:0000256" key="7">
    <source>
        <dbReference type="ARBA" id="ARBA00023136"/>
    </source>
</evidence>
<dbReference type="Proteomes" id="UP000004994">
    <property type="component" value="Chromosome 3"/>
</dbReference>
<dbReference type="GO" id="GO:0042626">
    <property type="term" value="F:ATPase-coupled transmembrane transporter activity"/>
    <property type="evidence" value="ECO:0000318"/>
    <property type="project" value="GO_Central"/>
</dbReference>
<protein>
    <recommendedName>
        <fullName evidence="9">ABC transporter domain-containing protein</fullName>
    </recommendedName>
</protein>
<feature type="transmembrane region" description="Helical" evidence="8">
    <location>
        <begin position="1477"/>
        <end position="1495"/>
    </location>
</feature>
<dbReference type="STRING" id="4081.A0A3Q7FSD6"/>
<dbReference type="OMA" id="MEFIELE"/>
<dbReference type="GO" id="GO:0005319">
    <property type="term" value="F:lipid transporter activity"/>
    <property type="evidence" value="ECO:0000318"/>
    <property type="project" value="GO_Central"/>
</dbReference>
<evidence type="ECO:0000256" key="8">
    <source>
        <dbReference type="SAM" id="Phobius"/>
    </source>
</evidence>
<feature type="transmembrane region" description="Helical" evidence="8">
    <location>
        <begin position="430"/>
        <end position="448"/>
    </location>
</feature>
<evidence type="ECO:0000256" key="3">
    <source>
        <dbReference type="ARBA" id="ARBA00022692"/>
    </source>
</evidence>
<dbReference type="GO" id="GO:0140359">
    <property type="term" value="F:ABC-type transporter activity"/>
    <property type="evidence" value="ECO:0007669"/>
    <property type="project" value="InterPro"/>
</dbReference>
<feature type="transmembrane region" description="Helical" evidence="8">
    <location>
        <begin position="1286"/>
        <end position="1309"/>
    </location>
</feature>
<dbReference type="InParanoid" id="A0A3Q7FSD6"/>
<reference evidence="10" key="1">
    <citation type="journal article" date="2012" name="Nature">
        <title>The tomato genome sequence provides insights into fleshy fruit evolution.</title>
        <authorList>
            <consortium name="Tomato Genome Consortium"/>
        </authorList>
    </citation>
    <scope>NUCLEOTIDE SEQUENCE [LARGE SCALE GENOMIC DNA]</scope>
    <source>
        <strain evidence="10">cv. Heinz 1706</strain>
    </source>
</reference>
<keyword evidence="4" id="KW-0547">Nucleotide-binding</keyword>
<dbReference type="Gramene" id="Solyc03g113040.3.1">
    <property type="protein sequence ID" value="Solyc03g113040.3.1"/>
    <property type="gene ID" value="Solyc03g113040.3"/>
</dbReference>
<dbReference type="SMART" id="SM00382">
    <property type="entry name" value="AAA"/>
    <property type="match status" value="2"/>
</dbReference>
<keyword evidence="7 8" id="KW-0472">Membrane</keyword>
<feature type="transmembrane region" description="Helical" evidence="8">
    <location>
        <begin position="1439"/>
        <end position="1457"/>
    </location>
</feature>
<proteinExistence type="inferred from homology"/>
<dbReference type="GO" id="GO:0016887">
    <property type="term" value="F:ATP hydrolysis activity"/>
    <property type="evidence" value="ECO:0007669"/>
    <property type="project" value="InterPro"/>
</dbReference>
<evidence type="ECO:0000313" key="11">
    <source>
        <dbReference type="Proteomes" id="UP000004994"/>
    </source>
</evidence>
<feature type="transmembrane region" description="Helical" evidence="8">
    <location>
        <begin position="1369"/>
        <end position="1391"/>
    </location>
</feature>
<feature type="transmembrane region" description="Helical" evidence="8">
    <location>
        <begin position="474"/>
        <end position="499"/>
    </location>
</feature>
<reference evidence="10" key="2">
    <citation type="submission" date="2019-01" db="UniProtKB">
        <authorList>
            <consortium name="EnsemblPlants"/>
        </authorList>
    </citation>
    <scope>IDENTIFICATION</scope>
    <source>
        <strain evidence="10">cv. Heinz 1706</strain>
    </source>
</reference>
<dbReference type="CDD" id="cd03263">
    <property type="entry name" value="ABC_subfamily_A"/>
    <property type="match status" value="2"/>
</dbReference>
<evidence type="ECO:0000256" key="1">
    <source>
        <dbReference type="ARBA" id="ARBA00004141"/>
    </source>
</evidence>
<dbReference type="Pfam" id="PF12698">
    <property type="entry name" value="ABC2_membrane_3"/>
    <property type="match status" value="1"/>
</dbReference>
<evidence type="ECO:0000313" key="10">
    <source>
        <dbReference type="EnsemblPlants" id="Solyc03g113040.3.1"/>
    </source>
</evidence>
<dbReference type="PROSITE" id="PS00211">
    <property type="entry name" value="ABC_TRANSPORTER_1"/>
    <property type="match status" value="2"/>
</dbReference>
<feature type="transmembrane region" description="Helical" evidence="8">
    <location>
        <begin position="1398"/>
        <end position="1419"/>
    </location>
</feature>
<feature type="domain" description="ABC transporter" evidence="9">
    <location>
        <begin position="1560"/>
        <end position="1797"/>
    </location>
</feature>
<keyword evidence="6 8" id="KW-1133">Transmembrane helix</keyword>
<dbReference type="GO" id="GO:0016020">
    <property type="term" value="C:membrane"/>
    <property type="evidence" value="ECO:0007669"/>
    <property type="project" value="UniProtKB-SubCell"/>
</dbReference>
<dbReference type="FunFam" id="3.40.50.300:FF:000633">
    <property type="entry name" value="ABC transporter A family member 7"/>
    <property type="match status" value="2"/>
</dbReference>
<comment type="subcellular location">
    <subcellularLocation>
        <location evidence="1">Membrane</location>
        <topology evidence="1">Multi-pass membrane protein</topology>
    </subcellularLocation>
</comment>
<dbReference type="EnsemblPlants" id="Solyc03g113040.3.1">
    <property type="protein sequence ID" value="Solyc03g113040.3.1"/>
    <property type="gene ID" value="Solyc03g113040.3"/>
</dbReference>
<dbReference type="Gene3D" id="3.40.50.300">
    <property type="entry name" value="P-loop containing nucleotide triphosphate hydrolases"/>
    <property type="match status" value="2"/>
</dbReference>
<dbReference type="InterPro" id="IPR026082">
    <property type="entry name" value="ABCA"/>
</dbReference>
<evidence type="ECO:0000256" key="6">
    <source>
        <dbReference type="ARBA" id="ARBA00022989"/>
    </source>
</evidence>
<feature type="transmembrane region" description="Helical" evidence="8">
    <location>
        <begin position="1329"/>
        <end position="1357"/>
    </location>
</feature>
<dbReference type="InterPro" id="IPR013525">
    <property type="entry name" value="ABC2_TM"/>
</dbReference>
<evidence type="ECO:0000256" key="5">
    <source>
        <dbReference type="ARBA" id="ARBA00022840"/>
    </source>
</evidence>
<feature type="domain" description="ABC transporter" evidence="9">
    <location>
        <begin position="644"/>
        <end position="881"/>
    </location>
</feature>
<keyword evidence="5" id="KW-0067">ATP-binding</keyword>
<feature type="transmembrane region" description="Helical" evidence="8">
    <location>
        <begin position="319"/>
        <end position="342"/>
    </location>
</feature>
<sequence length="1942" mass="219504">MADSKRDIKSNIRLISVPIILCLLLVFLQNWVNKELDKPWNRCGCKCIDENGEGKCEEVCGIEYSDLNQAISCSIPRPLEWPPLLQIPESTDRAVQTDFISYGDLPDDSCKISGSCPATILLTGTNQTLGESMGTNLFSSGSTLDYSDIFYSLAYNVLGSESQTKYMNFLEAAFFSNQTVYNVQSQCSPDFTFSLPLDFEISCVKGLHLWRNSSHEINDELHKGYMNGNPERKINEIIAAYDFLNSNRNGFNVSIWYNSSYKNGKSNQPLALTRVPRSVNLASNAYILDLLGPSARILFEFVKEMPKPETKLNLDFASLLGPLFFTWVVSQLFPVVLIALVYEKQQKLRIMMKMHGLGDGPYWLISYAYFLFVASIYMLCFVIFGSLVGLKFFLLNDYAIQFVFYFIYINLQESLAFLVAAFFSNVQAATGLLSLIEVVVNIATIAHMKKNVYENDDEPIFLINFQQLILYDRFYLLDIVTVIGYIMVFANGLLSSFLFQFFLQDETFSRGWIIVMELYPGFSLFRGLYEFSHYAFKGNYLGTDGMRWKDLSDRKNGMKEVLIIMLVQWLVFLFLGYYIDQIASSGKYSLCFMWHSRKRPSPSSRKHSFRRQGSKVFVQMEKPDVAQERERVEQLLESSTGHAVICDNLEKVYPGKDGNPEKFAVRGLSLALPQGECFGMLGPNGAGKTTFINMMIGLIKPSSGTAYAQGMDIRTDMDMIYTNMGVCPQHDLLWEILTGREHLLFYGRLKNLEGADLTQAVEESLKSVNLFHGGVADKKAGKYSGGMKRRLSVAISLIGDPKVVYMDEPSTGLDPSSRSNLWNVVKRAKQDRAIILTTHSMEEAEHLCDRLGIFVDGSLQCIGNPKELKARYGGSYVFTMTTSSDNEEEVEHMVQRLSPNANRIYHLSGTQKFELPKQEVRIADVFQAVEKAKSRFTVYAWGLADTTLEDVFIKVAHTAQAFNKREVRSNIRLILVPVILCVLLVLIQVLVNNELDKPSNNCGCKCIDQNGDGTCEQVCGIEYSDLSQVGRCPIPSPPEWPPLLQIPAPEYRAVRTDFTSFGDLPDDSCRISGSCPATILMTGTNQTFGESMRRNLFSSTGSTLNSSDIFYSLANNVLGSDSPTEVMNFLESAFFSDLPVYNVQSQCSPNSTFSIPLDIGTTNIRQEISCLKGLHLWRNSSDEINDELYKGYRKGNPEEKINEIIAAYDFLNSDRHSFNVIIWYNSTYKNDTGNQPIALTRVPRSVNLASNAYLQFLLGPSAKMLFEFVKEMPKPETKLRLDFASLLGPLFFTWVVSQLFPVVLIALVYEKEQKLRIMMKMHGLADVPYWMISYAYFLVISTIYMFCFVIFGSLVGLKFFLVNDYSIQFVFYFIYINLQVALAFLVAAFFSNVKTATVIGYMMVFANGLLASFLFQFFLQDNSFPRGWIIVMELYPGFSLFRGLYEFSYYAFVGNYMGTDGMRWKDLGDGKNGMKEVLIIMIVQWLVFLVLAYYIDQITSSGKDPLFFLRNFRKKSSHPIRKLSLSREETKVFVQMEKPDVSQERERVEQLLESNTGHAIICDNLKKVYPGRDGNPEKFAVRGLSLALPQGECFGMLGPNGAGKTTFISMMIGLIKPSSGTAYAQGMDIRTDMDMIYTNMGVCPQHDLLWEKLTGREHLLFYGRLKNLKGAVLTQAVEESLKSVNLFHGGVADKQSGKYSGGMKRRLSVAISLIGDPKVVYMDEPSTGLDPASRNNLWNVVKRAKKDRAIILTTHSMEEAEHLCDRLGIFVDGNLQCVGNAKELKARYGGSYVFTMTTSSDKEEEVEQMVRRLSPNANRIYHLSGTQKFELPKHEVRIADVFDAVEKAKSRFTVYAWGLADTTLEDVFIKVARTAQAFNIYTYMFFGTLEDNSIFGESSKISLKFGESLSNNSLEKMAILFVSVNVSKYNIIMTNFDIFHQI</sequence>
<evidence type="ECO:0000256" key="2">
    <source>
        <dbReference type="ARBA" id="ARBA00008526"/>
    </source>
</evidence>
<dbReference type="FunCoup" id="A0A3Q7FSD6">
    <property type="interactions" value="8"/>
</dbReference>
<dbReference type="PROSITE" id="PS50893">
    <property type="entry name" value="ABC_TRANSPORTER_2"/>
    <property type="match status" value="2"/>
</dbReference>
<dbReference type="PANTHER" id="PTHR19229:SF154">
    <property type="entry name" value="ABC TRANSPORTER A FAMILY MEMBER 3-RELATED"/>
    <property type="match status" value="1"/>
</dbReference>
<feature type="transmembrane region" description="Helical" evidence="8">
    <location>
        <begin position="561"/>
        <end position="579"/>
    </location>
</feature>
<feature type="transmembrane region" description="Helical" evidence="8">
    <location>
        <begin position="362"/>
        <end position="390"/>
    </location>
</feature>
<dbReference type="GO" id="GO:0005524">
    <property type="term" value="F:ATP binding"/>
    <property type="evidence" value="ECO:0007669"/>
    <property type="project" value="UniProtKB-KW"/>
</dbReference>
<keyword evidence="3 8" id="KW-0812">Transmembrane</keyword>
<dbReference type="Pfam" id="PF24526">
    <property type="entry name" value="ABCA12_C"/>
    <property type="match status" value="2"/>
</dbReference>